<comment type="cofactor">
    <cofactor evidence="1">
        <name>pyridoxal 5'-phosphate</name>
        <dbReference type="ChEBI" id="CHEBI:597326"/>
    </cofactor>
</comment>
<organism evidence="7">
    <name type="scientific">Allium cepa</name>
    <name type="common">Onion</name>
    <dbReference type="NCBI Taxonomy" id="4679"/>
    <lineage>
        <taxon>Eukaryota</taxon>
        <taxon>Viridiplantae</taxon>
        <taxon>Streptophyta</taxon>
        <taxon>Embryophyta</taxon>
        <taxon>Tracheophyta</taxon>
        <taxon>Spermatophyta</taxon>
        <taxon>Magnoliopsida</taxon>
        <taxon>Liliopsida</taxon>
        <taxon>Asparagales</taxon>
        <taxon>Amaryllidaceae</taxon>
        <taxon>Allioideae</taxon>
        <taxon>Allieae</taxon>
        <taxon>Allium</taxon>
    </lineage>
</organism>
<dbReference type="EMBL" id="AF126049">
    <property type="protein sequence ID" value="AAF36437.1"/>
    <property type="molecule type" value="mRNA"/>
</dbReference>
<keyword evidence="4" id="KW-0472">Membrane</keyword>
<dbReference type="InterPro" id="IPR015421">
    <property type="entry name" value="PyrdxlP-dep_Trfase_major"/>
</dbReference>
<comment type="similarity">
    <text evidence="2">Belongs to the alliinase family.</text>
</comment>
<evidence type="ECO:0000259" key="6">
    <source>
        <dbReference type="Pfam" id="PF04864"/>
    </source>
</evidence>
<dbReference type="InterPro" id="IPR050478">
    <property type="entry name" value="Ethylene_sulfur-biosynth"/>
</dbReference>
<evidence type="ECO:0000256" key="4">
    <source>
        <dbReference type="SAM" id="Phobius"/>
    </source>
</evidence>
<evidence type="ECO:0000313" key="7">
    <source>
        <dbReference type="EMBL" id="AAF36437.1"/>
    </source>
</evidence>
<dbReference type="InterPro" id="IPR006948">
    <property type="entry name" value="Alliinase_C"/>
</dbReference>
<keyword evidence="4" id="KW-1133">Transmembrane helix</keyword>
<dbReference type="InterPro" id="IPR037029">
    <property type="entry name" value="Alliinase_N_sf"/>
</dbReference>
<keyword evidence="3" id="KW-0663">Pyridoxal phosphate</keyword>
<dbReference type="BioCyc" id="MetaCyc:MONOMER-13505"/>
<evidence type="ECO:0000256" key="2">
    <source>
        <dbReference type="ARBA" id="ARBA00006312"/>
    </source>
</evidence>
<feature type="domain" description="Alliinase C-terminal" evidence="6">
    <location>
        <begin position="102"/>
        <end position="461"/>
    </location>
</feature>
<reference evidence="7" key="1">
    <citation type="journal article" date="2000" name="Plant Physiol.">
        <title>A novel alliinase from onion roots. Biochemical characterization and cDNA cloning.</title>
        <authorList>
            <person name="Lancaster J.E."/>
            <person name="Shaw M.L."/>
            <person name="Joyce M.D."/>
            <person name="McCallum J.A."/>
            <person name="McManus M.T."/>
        </authorList>
    </citation>
    <scope>NUCLEOTIDE SEQUENCE</scope>
</reference>
<dbReference type="PANTHER" id="PTHR43795">
    <property type="entry name" value="BIFUNCTIONAL ASPARTATE AMINOTRANSFERASE AND GLUTAMATE/ASPARTATE-PREPHENATE AMINOTRANSFERASE-RELATED"/>
    <property type="match status" value="1"/>
</dbReference>
<evidence type="ECO:0000259" key="5">
    <source>
        <dbReference type="Pfam" id="PF04863"/>
    </source>
</evidence>
<dbReference type="SUPFAM" id="SSF53383">
    <property type="entry name" value="PLP-dependent transferases"/>
    <property type="match status" value="1"/>
</dbReference>
<accession>Q9M7L9</accession>
<dbReference type="PANTHER" id="PTHR43795:SF20">
    <property type="entry name" value="TRYPTOPHAN AMINOTRANSFERASE-RELATED PROTEIN 3"/>
    <property type="match status" value="1"/>
</dbReference>
<evidence type="ECO:0000256" key="3">
    <source>
        <dbReference type="ARBA" id="ARBA00022898"/>
    </source>
</evidence>
<name>Q9M7L9_ALLCE</name>
<dbReference type="InterPro" id="IPR006947">
    <property type="entry name" value="EGF_alliinase"/>
</dbReference>
<evidence type="ECO:0000256" key="1">
    <source>
        <dbReference type="ARBA" id="ARBA00001933"/>
    </source>
</evidence>
<feature type="domain" description="Alliinase EGF-like" evidence="5">
    <location>
        <begin position="46"/>
        <end position="100"/>
    </location>
</feature>
<keyword evidence="7" id="KW-0456">Lyase</keyword>
<feature type="transmembrane region" description="Helical" evidence="4">
    <location>
        <begin position="12"/>
        <end position="32"/>
    </location>
</feature>
<proteinExistence type="evidence at transcript level"/>
<dbReference type="InterPro" id="IPR015422">
    <property type="entry name" value="PyrdxlP-dep_Trfase_small"/>
</dbReference>
<dbReference type="Pfam" id="PF04864">
    <property type="entry name" value="Alliinase_C"/>
    <property type="match status" value="1"/>
</dbReference>
<dbReference type="Pfam" id="PF04863">
    <property type="entry name" value="EGF_alliinase"/>
    <property type="match status" value="1"/>
</dbReference>
<dbReference type="GO" id="GO:0016846">
    <property type="term" value="F:carbon-sulfur lyase activity"/>
    <property type="evidence" value="ECO:0007669"/>
    <property type="project" value="InterPro"/>
</dbReference>
<keyword evidence="4" id="KW-0812">Transmembrane</keyword>
<dbReference type="Gene3D" id="3.90.1150.10">
    <property type="entry name" value="Aspartate Aminotransferase, domain 1"/>
    <property type="match status" value="1"/>
</dbReference>
<dbReference type="AlphaFoldDB" id="Q9M7L9"/>
<dbReference type="Gene3D" id="3.40.640.10">
    <property type="entry name" value="Type I PLP-dependent aspartate aminotransferase-like (Major domain)"/>
    <property type="match status" value="1"/>
</dbReference>
<dbReference type="Gene3D" id="2.10.25.30">
    <property type="entry name" value="EGF-like, alliinase"/>
    <property type="match status" value="1"/>
</dbReference>
<dbReference type="InterPro" id="IPR015424">
    <property type="entry name" value="PyrdxlP-dep_Trfase"/>
</dbReference>
<dbReference type="GO" id="GO:0006520">
    <property type="term" value="P:amino acid metabolic process"/>
    <property type="evidence" value="ECO:0007669"/>
    <property type="project" value="TreeGrafter"/>
</dbReference>
<dbReference type="GO" id="GO:0008483">
    <property type="term" value="F:transaminase activity"/>
    <property type="evidence" value="ECO:0007669"/>
    <property type="project" value="TreeGrafter"/>
</dbReference>
<sequence>MDSDKSVMSRNKLWLITFLFLTSLVVNLYFYYDNSFALSSPFLRLTWTTKAATEAEKVAAIYCSDHGRAYLDGIPVNGVPICECHNCYSGPTCSVLASNCTADATTGDAMFLEKYWLHHRVNTAMLESGWHRMSYFIGHNFMSDELDRHIRLLHNAVGNAKVDDKFLVFGNGVTQLLNGVIISLSPNVTATPTAPIKKVVAYVPYYPVFKSQTSFFNFKGYEWKGNASDYVNTTNPQDFIELVTSPNNPDGLLRKSIIPGSLAVYDHATYWPHYAPIKYASDEDIMLFALSKYTGHSGSRFGWAFVRDKSVYDKLTTYISTNSEGVSRESQLRTLFIIKEILLQIKLNRGTIGDFNWYGHHTLRARWVQLNRLVAQSTRFSLQEISAEYCNYFQRIRNPSPTYGWLKCEWEEDTDCAAVLSNGKILTQSGVLFEASSRYARLSIIKTQDDFNQLMERLSVLVMAKRSTSGYNYDIINQERSKRPFIYGGDEGSYEST</sequence>
<protein>
    <submittedName>
        <fullName evidence="7">Cysteine-sulphoxide lyase</fullName>
    </submittedName>
</protein>